<sequence>MTAETATQKAQKAQTIASEPVFPPSGNTADWLKSVTEASTKLYVGCWGKAIDLAADRLQDQAAYLKSLSQCTDPAEALKLNAAFAQQSASCLLEDGPKLFDSFRSSVATIGLAK</sequence>
<dbReference type="RefSeq" id="WP_013651379.1">
    <property type="nucleotide sequence ID" value="NC_015259.1"/>
</dbReference>
<gene>
    <name evidence="2" type="ordered locus">SL003B_0622</name>
</gene>
<dbReference type="KEGG" id="pgv:SL003B_0622"/>
<evidence type="ECO:0000313" key="2">
    <source>
        <dbReference type="EMBL" id="ADZ69055.1"/>
    </source>
</evidence>
<dbReference type="AlphaFoldDB" id="F2J4W3"/>
<dbReference type="STRING" id="991905.SL003B_0622"/>
<evidence type="ECO:0000259" key="1">
    <source>
        <dbReference type="Pfam" id="PF09361"/>
    </source>
</evidence>
<proteinExistence type="predicted"/>
<name>F2J4W3_POLGS</name>
<dbReference type="EMBL" id="CP002568">
    <property type="protein sequence ID" value="ADZ69055.1"/>
    <property type="molecule type" value="Genomic_DNA"/>
</dbReference>
<dbReference type="OrthoDB" id="8245436at2"/>
<reference evidence="2 3" key="1">
    <citation type="journal article" date="2011" name="J. Bacteriol.">
        <title>Complete genome sequence of Polymorphum gilvum SL003B-26A1T, a crude oil-degrading bacterium from oil-polluted saline soil.</title>
        <authorList>
            <person name="Li S.G."/>
            <person name="Tang Y.Q."/>
            <person name="Nie Y."/>
            <person name="Cai M."/>
            <person name="Wu X.L."/>
        </authorList>
    </citation>
    <scope>NUCLEOTIDE SEQUENCE [LARGE SCALE GENOMIC DNA]</scope>
    <source>
        <strain evidence="3">LMG 25793 / CGMCC 1.9160 / SL003B-26A1</strain>
    </source>
</reference>
<keyword evidence="3" id="KW-1185">Reference proteome</keyword>
<dbReference type="HOGENOM" id="CLU_2118823_0_0_5"/>
<accession>F2J4W3</accession>
<dbReference type="InterPro" id="IPR018968">
    <property type="entry name" value="Phasin"/>
</dbReference>
<evidence type="ECO:0000313" key="3">
    <source>
        <dbReference type="Proteomes" id="UP000008130"/>
    </source>
</evidence>
<organism evidence="2 3">
    <name type="scientific">Polymorphum gilvum (strain LMG 25793 / CGMCC 1.9160 / SL003B-26A1)</name>
    <dbReference type="NCBI Taxonomy" id="991905"/>
    <lineage>
        <taxon>Bacteria</taxon>
        <taxon>Pseudomonadati</taxon>
        <taxon>Pseudomonadota</taxon>
        <taxon>Alphaproteobacteria</taxon>
        <taxon>Rhodobacterales</taxon>
        <taxon>Paracoccaceae</taxon>
        <taxon>Polymorphum</taxon>
    </lineage>
</organism>
<dbReference type="Proteomes" id="UP000008130">
    <property type="component" value="Chromosome"/>
</dbReference>
<protein>
    <recommendedName>
        <fullName evidence="1">Phasin domain-containing protein</fullName>
    </recommendedName>
</protein>
<dbReference type="Pfam" id="PF09361">
    <property type="entry name" value="Phasin_2"/>
    <property type="match status" value="1"/>
</dbReference>
<feature type="domain" description="Phasin" evidence="1">
    <location>
        <begin position="48"/>
        <end position="103"/>
    </location>
</feature>